<dbReference type="GO" id="GO:0005685">
    <property type="term" value="C:U1 snRNP"/>
    <property type="evidence" value="ECO:0007669"/>
    <property type="project" value="EnsemblFungi"/>
</dbReference>
<dbReference type="Pfam" id="PF03194">
    <property type="entry name" value="LUC7"/>
    <property type="match status" value="1"/>
</dbReference>
<dbReference type="Proteomes" id="UP000095009">
    <property type="component" value="Unassembled WGS sequence"/>
</dbReference>
<accession>A0A1E3PRY1</accession>
<dbReference type="PANTHER" id="PTHR12375">
    <property type="entry name" value="RNA-BINDING PROTEIN LUC7-RELATED"/>
    <property type="match status" value="1"/>
</dbReference>
<dbReference type="OrthoDB" id="153872at2759"/>
<dbReference type="EMBL" id="KV454407">
    <property type="protein sequence ID" value="ODQ67587.1"/>
    <property type="molecule type" value="Genomic_DNA"/>
</dbReference>
<dbReference type="GO" id="GO:0003729">
    <property type="term" value="F:mRNA binding"/>
    <property type="evidence" value="ECO:0007669"/>
    <property type="project" value="InterPro"/>
</dbReference>
<gene>
    <name evidence="2" type="ORF">NADFUDRAFT_69363</name>
</gene>
<evidence type="ECO:0000313" key="3">
    <source>
        <dbReference type="Proteomes" id="UP000095009"/>
    </source>
</evidence>
<keyword evidence="3" id="KW-1185">Reference proteome</keyword>
<name>A0A1E3PRY1_9ASCO</name>
<reference evidence="2 3" key="1">
    <citation type="journal article" date="2016" name="Proc. Natl. Acad. Sci. U.S.A.">
        <title>Comparative genomics of biotechnologically important yeasts.</title>
        <authorList>
            <person name="Riley R."/>
            <person name="Haridas S."/>
            <person name="Wolfe K.H."/>
            <person name="Lopes M.R."/>
            <person name="Hittinger C.T."/>
            <person name="Goeker M."/>
            <person name="Salamov A.A."/>
            <person name="Wisecaver J.H."/>
            <person name="Long T.M."/>
            <person name="Calvey C.H."/>
            <person name="Aerts A.L."/>
            <person name="Barry K.W."/>
            <person name="Choi C."/>
            <person name="Clum A."/>
            <person name="Coughlan A.Y."/>
            <person name="Deshpande S."/>
            <person name="Douglass A.P."/>
            <person name="Hanson S.J."/>
            <person name="Klenk H.-P."/>
            <person name="LaButti K.M."/>
            <person name="Lapidus A."/>
            <person name="Lindquist E.A."/>
            <person name="Lipzen A.M."/>
            <person name="Meier-Kolthoff J.P."/>
            <person name="Ohm R.A."/>
            <person name="Otillar R.P."/>
            <person name="Pangilinan J.L."/>
            <person name="Peng Y."/>
            <person name="Rokas A."/>
            <person name="Rosa C.A."/>
            <person name="Scheuner C."/>
            <person name="Sibirny A.A."/>
            <person name="Slot J.C."/>
            <person name="Stielow J.B."/>
            <person name="Sun H."/>
            <person name="Kurtzman C.P."/>
            <person name="Blackwell M."/>
            <person name="Grigoriev I.V."/>
            <person name="Jeffries T.W."/>
        </authorList>
    </citation>
    <scope>NUCLEOTIDE SEQUENCE [LARGE SCALE GENOMIC DNA]</scope>
    <source>
        <strain evidence="2 3">DSM 6958</strain>
    </source>
</reference>
<sequence>MAAEQRKLLAQLMGNDALDSMPSQGRDQRVDLHDNKVCKSFLVGVCPHDLFTNTKQDFGPCPKLHVEQYKIEYEHHLSAGKEFPEFDVAFERDLEKYLRDCDRRLEAANKKLERTAEDEERIAAVTRDLQQLDISIALALQEIEVLGQVGEISRALHETIKLEDKYLRREVLDKELNKMFEVSGIGGGHQKLQVCETCGAYLSRLDNDRRLADHFLGKLHVGYRIMREYYKEGSWKE</sequence>
<dbReference type="STRING" id="857566.A0A1E3PRY1"/>
<dbReference type="InterPro" id="IPR004882">
    <property type="entry name" value="Luc7-rel"/>
</dbReference>
<dbReference type="AlphaFoldDB" id="A0A1E3PRY1"/>
<evidence type="ECO:0000256" key="1">
    <source>
        <dbReference type="ARBA" id="ARBA00005655"/>
    </source>
</evidence>
<dbReference type="GO" id="GO:0006376">
    <property type="term" value="P:mRNA splice site recognition"/>
    <property type="evidence" value="ECO:0007669"/>
    <property type="project" value="InterPro"/>
</dbReference>
<proteinExistence type="inferred from homology"/>
<protein>
    <submittedName>
        <fullName evidence="2">LUC7-domain-containing protein</fullName>
    </submittedName>
</protein>
<comment type="similarity">
    <text evidence="1">Belongs to the Luc7 family.</text>
</comment>
<organism evidence="2 3">
    <name type="scientific">Nadsonia fulvescens var. elongata DSM 6958</name>
    <dbReference type="NCBI Taxonomy" id="857566"/>
    <lineage>
        <taxon>Eukaryota</taxon>
        <taxon>Fungi</taxon>
        <taxon>Dikarya</taxon>
        <taxon>Ascomycota</taxon>
        <taxon>Saccharomycotina</taxon>
        <taxon>Dipodascomycetes</taxon>
        <taxon>Dipodascales</taxon>
        <taxon>Dipodascales incertae sedis</taxon>
        <taxon>Nadsonia</taxon>
    </lineage>
</organism>
<evidence type="ECO:0000313" key="2">
    <source>
        <dbReference type="EMBL" id="ODQ67587.1"/>
    </source>
</evidence>